<evidence type="ECO:0000313" key="2">
    <source>
        <dbReference type="EMBL" id="GAV09233.1"/>
    </source>
</evidence>
<gene>
    <name evidence="2" type="primary">RvY_18807-1</name>
    <name evidence="2" type="synonym">RvY_18807.1</name>
    <name evidence="2" type="ORF">RvY_18807</name>
</gene>
<name>A0A1D1W8I6_RAMVA</name>
<dbReference type="AlphaFoldDB" id="A0A1D1W8I6"/>
<evidence type="ECO:0000256" key="1">
    <source>
        <dbReference type="SAM" id="MobiDB-lite"/>
    </source>
</evidence>
<dbReference type="Proteomes" id="UP000186922">
    <property type="component" value="Unassembled WGS sequence"/>
</dbReference>
<organism evidence="2 3">
    <name type="scientific">Ramazzottius varieornatus</name>
    <name type="common">Water bear</name>
    <name type="synonym">Tardigrade</name>
    <dbReference type="NCBI Taxonomy" id="947166"/>
    <lineage>
        <taxon>Eukaryota</taxon>
        <taxon>Metazoa</taxon>
        <taxon>Ecdysozoa</taxon>
        <taxon>Tardigrada</taxon>
        <taxon>Eutardigrada</taxon>
        <taxon>Parachela</taxon>
        <taxon>Hypsibioidea</taxon>
        <taxon>Ramazzottiidae</taxon>
        <taxon>Ramazzottius</taxon>
    </lineage>
</organism>
<accession>A0A1D1W8I6</accession>
<dbReference type="EMBL" id="BDGG01000021">
    <property type="protein sequence ID" value="GAV09233.1"/>
    <property type="molecule type" value="Genomic_DNA"/>
</dbReference>
<sequence>MRKICEHWHRLDPILRDRAGIAASFTPDSEDPVDKSIFTDLHSPTDDSAASAEEHQSDGTAKPITQAEAEAMGQDDGRTP</sequence>
<feature type="region of interest" description="Disordered" evidence="1">
    <location>
        <begin position="24"/>
        <end position="80"/>
    </location>
</feature>
<protein>
    <submittedName>
        <fullName evidence="2">Uncharacterized protein</fullName>
    </submittedName>
</protein>
<keyword evidence="3" id="KW-1185">Reference proteome</keyword>
<proteinExistence type="predicted"/>
<comment type="caution">
    <text evidence="2">The sequence shown here is derived from an EMBL/GenBank/DDBJ whole genome shotgun (WGS) entry which is preliminary data.</text>
</comment>
<reference evidence="2 3" key="1">
    <citation type="journal article" date="2016" name="Nat. Commun.">
        <title>Extremotolerant tardigrade genome and improved radiotolerance of human cultured cells by tardigrade-unique protein.</title>
        <authorList>
            <person name="Hashimoto T."/>
            <person name="Horikawa D.D."/>
            <person name="Saito Y."/>
            <person name="Kuwahara H."/>
            <person name="Kozuka-Hata H."/>
            <person name="Shin-I T."/>
            <person name="Minakuchi Y."/>
            <person name="Ohishi K."/>
            <person name="Motoyama A."/>
            <person name="Aizu T."/>
            <person name="Enomoto A."/>
            <person name="Kondo K."/>
            <person name="Tanaka S."/>
            <person name="Hara Y."/>
            <person name="Koshikawa S."/>
            <person name="Sagara H."/>
            <person name="Miura T."/>
            <person name="Yokobori S."/>
            <person name="Miyagawa K."/>
            <person name="Suzuki Y."/>
            <person name="Kubo T."/>
            <person name="Oyama M."/>
            <person name="Kohara Y."/>
            <person name="Fujiyama A."/>
            <person name="Arakawa K."/>
            <person name="Katayama T."/>
            <person name="Toyoda A."/>
            <person name="Kunieda T."/>
        </authorList>
    </citation>
    <scope>NUCLEOTIDE SEQUENCE [LARGE SCALE GENOMIC DNA]</scope>
    <source>
        <strain evidence="2 3">YOKOZUNA-1</strain>
    </source>
</reference>
<evidence type="ECO:0000313" key="3">
    <source>
        <dbReference type="Proteomes" id="UP000186922"/>
    </source>
</evidence>